<protein>
    <submittedName>
        <fullName evidence="1">Uncharacterized protein</fullName>
    </submittedName>
</protein>
<dbReference type="EMBL" id="CAMGYJ010000002">
    <property type="protein sequence ID" value="CAI0386836.1"/>
    <property type="molecule type" value="Genomic_DNA"/>
</dbReference>
<dbReference type="PANTHER" id="PTHR23019:SF0">
    <property type="entry name" value="NUCLEAR PORE MEMBRANE GLYCOPROTEIN 210"/>
    <property type="match status" value="1"/>
</dbReference>
<organism evidence="1 2">
    <name type="scientific">Linum tenue</name>
    <dbReference type="NCBI Taxonomy" id="586396"/>
    <lineage>
        <taxon>Eukaryota</taxon>
        <taxon>Viridiplantae</taxon>
        <taxon>Streptophyta</taxon>
        <taxon>Embryophyta</taxon>
        <taxon>Tracheophyta</taxon>
        <taxon>Spermatophyta</taxon>
        <taxon>Magnoliopsida</taxon>
        <taxon>eudicotyledons</taxon>
        <taxon>Gunneridae</taxon>
        <taxon>Pentapetalae</taxon>
        <taxon>rosids</taxon>
        <taxon>fabids</taxon>
        <taxon>Malpighiales</taxon>
        <taxon>Linaceae</taxon>
        <taxon>Linum</taxon>
    </lineage>
</organism>
<feature type="non-terminal residue" evidence="1">
    <location>
        <position position="1"/>
    </location>
</feature>
<feature type="non-terminal residue" evidence="1">
    <location>
        <position position="116"/>
    </location>
</feature>
<keyword evidence="2" id="KW-1185">Reference proteome</keyword>
<name>A0AAV0HNG7_9ROSI</name>
<gene>
    <name evidence="1" type="ORF">LITE_LOCUS5246</name>
</gene>
<dbReference type="AlphaFoldDB" id="A0AAV0HNG7"/>
<dbReference type="InterPro" id="IPR045197">
    <property type="entry name" value="NUP210-like"/>
</dbReference>
<comment type="caution">
    <text evidence="1">The sequence shown here is derived from an EMBL/GenBank/DDBJ whole genome shotgun (WGS) entry which is preliminary data.</text>
</comment>
<reference evidence="1" key="1">
    <citation type="submission" date="2022-08" db="EMBL/GenBank/DDBJ databases">
        <authorList>
            <person name="Gutierrez-Valencia J."/>
        </authorList>
    </citation>
    <scope>NUCLEOTIDE SEQUENCE</scope>
</reference>
<evidence type="ECO:0000313" key="1">
    <source>
        <dbReference type="EMBL" id="CAI0386836.1"/>
    </source>
</evidence>
<dbReference type="Proteomes" id="UP001154282">
    <property type="component" value="Unassembled WGS sequence"/>
</dbReference>
<evidence type="ECO:0000313" key="2">
    <source>
        <dbReference type="Proteomes" id="UP001154282"/>
    </source>
</evidence>
<proteinExistence type="predicted"/>
<dbReference type="PANTHER" id="PTHR23019">
    <property type="entry name" value="NUCLEAR PORE MEMBRANE GLYCOPROTEIN GP210-RELATED"/>
    <property type="match status" value="1"/>
</dbReference>
<sequence>NLVSYGEVVIFFVKRNTVVEHGWWNYRAINITSRGLGKLAASLTCSHGHLEIEQVLKVEQEIFVPDHVKFLLDGNPRSQVVHLPWAPAVYQEVVLKAVGGCAKASADYKWYFLRCS</sequence>
<accession>A0AAV0HNG7</accession>